<dbReference type="Proteomes" id="UP000653454">
    <property type="component" value="Unassembled WGS sequence"/>
</dbReference>
<reference evidence="2" key="1">
    <citation type="submission" date="2020-11" db="EMBL/GenBank/DDBJ databases">
        <authorList>
            <person name="Whiteford S."/>
        </authorList>
    </citation>
    <scope>NUCLEOTIDE SEQUENCE</scope>
</reference>
<feature type="region of interest" description="Disordered" evidence="1">
    <location>
        <begin position="1"/>
        <end position="22"/>
    </location>
</feature>
<accession>A0A8S4GAB6</accession>
<comment type="caution">
    <text evidence="2">The sequence shown here is derived from an EMBL/GenBank/DDBJ whole genome shotgun (WGS) entry which is preliminary data.</text>
</comment>
<organism evidence="2 3">
    <name type="scientific">Plutella xylostella</name>
    <name type="common">Diamondback moth</name>
    <name type="synonym">Plutella maculipennis</name>
    <dbReference type="NCBI Taxonomy" id="51655"/>
    <lineage>
        <taxon>Eukaryota</taxon>
        <taxon>Metazoa</taxon>
        <taxon>Ecdysozoa</taxon>
        <taxon>Arthropoda</taxon>
        <taxon>Hexapoda</taxon>
        <taxon>Insecta</taxon>
        <taxon>Pterygota</taxon>
        <taxon>Neoptera</taxon>
        <taxon>Endopterygota</taxon>
        <taxon>Lepidoptera</taxon>
        <taxon>Glossata</taxon>
        <taxon>Ditrysia</taxon>
        <taxon>Yponomeutoidea</taxon>
        <taxon>Plutellidae</taxon>
        <taxon>Plutella</taxon>
    </lineage>
</organism>
<feature type="compositionally biased region" description="Polar residues" evidence="1">
    <location>
        <begin position="392"/>
        <end position="401"/>
    </location>
</feature>
<dbReference type="EMBL" id="CAJHNJ030000224">
    <property type="protein sequence ID" value="CAG9137390.1"/>
    <property type="molecule type" value="Genomic_DNA"/>
</dbReference>
<dbReference type="AlphaFoldDB" id="A0A8S4GAB6"/>
<feature type="region of interest" description="Disordered" evidence="1">
    <location>
        <begin position="360"/>
        <end position="401"/>
    </location>
</feature>
<proteinExistence type="predicted"/>
<evidence type="ECO:0000313" key="2">
    <source>
        <dbReference type="EMBL" id="CAG9137390.1"/>
    </source>
</evidence>
<gene>
    <name evidence="2" type="ORF">PLXY2_LOCUS15643</name>
</gene>
<feature type="compositionally biased region" description="Basic and acidic residues" evidence="1">
    <location>
        <begin position="1"/>
        <end position="21"/>
    </location>
</feature>
<keyword evidence="3" id="KW-1185">Reference proteome</keyword>
<protein>
    <submittedName>
        <fullName evidence="2">(diamondback moth) hypothetical protein</fullName>
    </submittedName>
</protein>
<feature type="compositionally biased region" description="Basic residues" evidence="1">
    <location>
        <begin position="366"/>
        <end position="388"/>
    </location>
</feature>
<evidence type="ECO:0000313" key="3">
    <source>
        <dbReference type="Proteomes" id="UP000653454"/>
    </source>
</evidence>
<evidence type="ECO:0000256" key="1">
    <source>
        <dbReference type="SAM" id="MobiDB-lite"/>
    </source>
</evidence>
<sequence>MREEKEIYDFVSPEKEADSPADRSPIQFWNLVNKAGLEGKFKDNMIVPQISGSSTNELPTISMFETPPPPSPSVLYTTDNSMEISKPVTMSHYEKLFSMAHITDKATSEDTLAVETPPPPQKNKEVYGQWNGKKFSHNVLSYLKSIKFGNRDPPKIPATIPLTKISDSLPYASTFSVRKKVVPLTFPRNNFKILKRSIKEPRAINVQILEDDWKEAIRKHHASTRPMKVEITNRGINEKSGWNRYNRDVHVRRTKQNKKKTRKGANMTKGVNAKRNAKISTKHGLETTKLGSILPFLKSLEYFIVSNETVDTKKDTQSHNHKWHNIKSFNDNHQARAINMSVIQYTPNIQNNKSLELHDLKELSTKKPRHKKQKKRKSKNRLRNKSNKATHALSSSTTTVNSLRTNDNTFSTYLSDSLPKGAGTTERIIKPVKSVGFFNRTIKIGNALNELPVLGLNDVNKKNSFFGGDEKVPDIDRYRSDSEESKPEYVPPSLTSTVCKATERQHERLLSNSFADSEIPMYKGVNLAFEFIIIMQKKCTIDQSTPDKIIDLLLIDWDITPVNLFGGAYPVKTIDLCGFF</sequence>
<name>A0A8S4GAB6_PLUXY</name>